<dbReference type="AlphaFoldDB" id="A0AAV7JN64"/>
<gene>
    <name evidence="2" type="ORF">LOD99_5941</name>
</gene>
<evidence type="ECO:0000256" key="1">
    <source>
        <dbReference type="SAM" id="Phobius"/>
    </source>
</evidence>
<evidence type="ECO:0000313" key="2">
    <source>
        <dbReference type="EMBL" id="KAI6650262.1"/>
    </source>
</evidence>
<sequence length="164" mass="18356">MDNYYSLGSKTRHLLVSVPIVNILINVIMFILAFFYGTFSIYYTLTETADFQTIQPLVFCIGVVLAGTLSIIISILVLSGSNSGLKTSGVIIFIPFAIYVLLLLTTFVVITLFFTSEFFTDDPLKEYFYILHIIGGVSLVVVILFTLLFTILLRLSISNIELEE</sequence>
<protein>
    <submittedName>
        <fullName evidence="2">Uncharacterized protein</fullName>
    </submittedName>
</protein>
<comment type="caution">
    <text evidence="2">The sequence shown here is derived from an EMBL/GenBank/DDBJ whole genome shotgun (WGS) entry which is preliminary data.</text>
</comment>
<feature type="transmembrane region" description="Helical" evidence="1">
    <location>
        <begin position="90"/>
        <end position="115"/>
    </location>
</feature>
<organism evidence="2 3">
    <name type="scientific">Oopsacas minuta</name>
    <dbReference type="NCBI Taxonomy" id="111878"/>
    <lineage>
        <taxon>Eukaryota</taxon>
        <taxon>Metazoa</taxon>
        <taxon>Porifera</taxon>
        <taxon>Hexactinellida</taxon>
        <taxon>Hexasterophora</taxon>
        <taxon>Lyssacinosida</taxon>
        <taxon>Leucopsacidae</taxon>
        <taxon>Oopsacas</taxon>
    </lineage>
</organism>
<feature type="transmembrane region" description="Helical" evidence="1">
    <location>
        <begin position="127"/>
        <end position="153"/>
    </location>
</feature>
<keyword evidence="1" id="KW-0472">Membrane</keyword>
<name>A0AAV7JN64_9METZ</name>
<keyword evidence="1" id="KW-0812">Transmembrane</keyword>
<evidence type="ECO:0000313" key="3">
    <source>
        <dbReference type="Proteomes" id="UP001165289"/>
    </source>
</evidence>
<proteinExistence type="predicted"/>
<dbReference type="EMBL" id="JAKMXF010000312">
    <property type="protein sequence ID" value="KAI6650262.1"/>
    <property type="molecule type" value="Genomic_DNA"/>
</dbReference>
<keyword evidence="1" id="KW-1133">Transmembrane helix</keyword>
<feature type="transmembrane region" description="Helical" evidence="1">
    <location>
        <begin position="14"/>
        <end position="36"/>
    </location>
</feature>
<reference evidence="2 3" key="1">
    <citation type="journal article" date="2023" name="BMC Biol.">
        <title>The compact genome of the sponge Oopsacas minuta (Hexactinellida) is lacking key metazoan core genes.</title>
        <authorList>
            <person name="Santini S."/>
            <person name="Schenkelaars Q."/>
            <person name="Jourda C."/>
            <person name="Duchesne M."/>
            <person name="Belahbib H."/>
            <person name="Rocher C."/>
            <person name="Selva M."/>
            <person name="Riesgo A."/>
            <person name="Vervoort M."/>
            <person name="Leys S.P."/>
            <person name="Kodjabachian L."/>
            <person name="Le Bivic A."/>
            <person name="Borchiellini C."/>
            <person name="Claverie J.M."/>
            <person name="Renard E."/>
        </authorList>
    </citation>
    <scope>NUCLEOTIDE SEQUENCE [LARGE SCALE GENOMIC DNA]</scope>
    <source>
        <strain evidence="2">SPO-2</strain>
    </source>
</reference>
<accession>A0AAV7JN64</accession>
<dbReference type="Proteomes" id="UP001165289">
    <property type="component" value="Unassembled WGS sequence"/>
</dbReference>
<feature type="transmembrane region" description="Helical" evidence="1">
    <location>
        <begin position="56"/>
        <end position="78"/>
    </location>
</feature>
<keyword evidence="3" id="KW-1185">Reference proteome</keyword>